<evidence type="ECO:0000256" key="1">
    <source>
        <dbReference type="SAM" id="MobiDB-lite"/>
    </source>
</evidence>
<reference evidence="2 3" key="1">
    <citation type="submission" date="2024-09" db="EMBL/GenBank/DDBJ databases">
        <title>The Natural Products Discovery Center: Release of the First 8490 Sequenced Strains for Exploring Actinobacteria Biosynthetic Diversity.</title>
        <authorList>
            <person name="Kalkreuter E."/>
            <person name="Kautsar S.A."/>
            <person name="Yang D."/>
            <person name="Bader C.D."/>
            <person name="Teijaro C.N."/>
            <person name="Fluegel L."/>
            <person name="Davis C.M."/>
            <person name="Simpson J.R."/>
            <person name="Lauterbach L."/>
            <person name="Steele A.D."/>
            <person name="Gui C."/>
            <person name="Meng S."/>
            <person name="Li G."/>
            <person name="Viehrig K."/>
            <person name="Ye F."/>
            <person name="Su P."/>
            <person name="Kiefer A.F."/>
            <person name="Nichols A."/>
            <person name="Cepeda A.J."/>
            <person name="Yan W."/>
            <person name="Fan B."/>
            <person name="Jiang Y."/>
            <person name="Adhikari A."/>
            <person name="Zheng C.-J."/>
            <person name="Schuster L."/>
            <person name="Cowan T.M."/>
            <person name="Smanski M.J."/>
            <person name="Chevrette M.G."/>
            <person name="De Carvalho L.P.S."/>
            <person name="Shen B."/>
        </authorList>
    </citation>
    <scope>NUCLEOTIDE SEQUENCE [LARGE SCALE GENOMIC DNA]</scope>
    <source>
        <strain evidence="2 3">NPDC056472</strain>
    </source>
</reference>
<dbReference type="Proteomes" id="UP001600424">
    <property type="component" value="Unassembled WGS sequence"/>
</dbReference>
<evidence type="ECO:0008006" key="4">
    <source>
        <dbReference type="Google" id="ProtNLM"/>
    </source>
</evidence>
<feature type="region of interest" description="Disordered" evidence="1">
    <location>
        <begin position="56"/>
        <end position="107"/>
    </location>
</feature>
<protein>
    <recommendedName>
        <fullName evidence="4">Resolvase/invertase-type recombinase catalytic domain-containing protein</fullName>
    </recommendedName>
</protein>
<feature type="compositionally biased region" description="Low complexity" evidence="1">
    <location>
        <begin position="59"/>
        <end position="84"/>
    </location>
</feature>
<sequence length="120" mass="13180">MDFARTIKQAVPHQRVIFDVHEMKRLGRGATELLAIAEELRHHDIELELLPGPLQGVYPRPGAAPRSSRSSPAWPSPSASTSARSRLRPGVLPRTRSARRTAQGPSVATVYRILAETEPA</sequence>
<dbReference type="EMBL" id="JBHTRV010000059">
    <property type="protein sequence ID" value="MFE5985649.1"/>
    <property type="molecule type" value="Genomic_DNA"/>
</dbReference>
<evidence type="ECO:0000313" key="2">
    <source>
        <dbReference type="EMBL" id="MFE5985649.1"/>
    </source>
</evidence>
<accession>A0ABW6J7U7</accession>
<comment type="caution">
    <text evidence="2">The sequence shown here is derived from an EMBL/GenBank/DDBJ whole genome shotgun (WGS) entry which is preliminary data.</text>
</comment>
<proteinExistence type="predicted"/>
<gene>
    <name evidence="2" type="ORF">ACFQ63_38970</name>
</gene>
<name>A0ABW6J7U7_STRWE</name>
<evidence type="ECO:0000313" key="3">
    <source>
        <dbReference type="Proteomes" id="UP001600424"/>
    </source>
</evidence>
<dbReference type="RefSeq" id="WP_386255326.1">
    <property type="nucleotide sequence ID" value="NZ_JBHTRV010000059.1"/>
</dbReference>
<organism evidence="2 3">
    <name type="scientific">Streptomyces wedmorensis</name>
    <dbReference type="NCBI Taxonomy" id="43759"/>
    <lineage>
        <taxon>Bacteria</taxon>
        <taxon>Bacillati</taxon>
        <taxon>Actinomycetota</taxon>
        <taxon>Actinomycetes</taxon>
        <taxon>Kitasatosporales</taxon>
        <taxon>Streptomycetaceae</taxon>
        <taxon>Streptomyces</taxon>
    </lineage>
</organism>
<keyword evidence="3" id="KW-1185">Reference proteome</keyword>